<evidence type="ECO:0000256" key="1">
    <source>
        <dbReference type="SAM" id="SignalP"/>
    </source>
</evidence>
<accession>A0ABT0Q8C5</accession>
<sequence>MTFDRRTFLATGAASAALPFTASAQLMPSGAEMRQRAQSLLAALEEPQRAAVLFGFDTPDRLAWNFMTGSRRAPGLALEQMTPAQKDLAMDLLATAASAPGLEKAMNIMLQQDILRDEWGKGSADRNRERFSVQIYGLPSETGAWAWRWEGHHLSLSFTLLDDRVISTTPSAYSSEPNTVPSGPYRGLVVLKDEEALARALYSGLSDTARQRALVWPRSPGNILSNGGTEQALLAELAGVALGDLPQGQADMAARLVEVYTTEVLPAPMAAAQTDLNAQQDMAALRFAWGGADLDGSIYYRLTGQDILIEFASLRNQPLHLHAVFHDPARNFGRHMI</sequence>
<dbReference type="PROSITE" id="PS51318">
    <property type="entry name" value="TAT"/>
    <property type="match status" value="1"/>
</dbReference>
<keyword evidence="3" id="KW-1185">Reference proteome</keyword>
<evidence type="ECO:0000313" key="2">
    <source>
        <dbReference type="EMBL" id="MCL6285807.1"/>
    </source>
</evidence>
<dbReference type="Pfam" id="PF12006">
    <property type="entry name" value="DUF3500"/>
    <property type="match status" value="1"/>
</dbReference>
<dbReference type="InterPro" id="IPR021889">
    <property type="entry name" value="DUF3500"/>
</dbReference>
<proteinExistence type="predicted"/>
<dbReference type="InterPro" id="IPR006311">
    <property type="entry name" value="TAT_signal"/>
</dbReference>
<gene>
    <name evidence="2" type="ORF">M3P21_19980</name>
</gene>
<name>A0ABT0Q8C5_9RHOB</name>
<comment type="caution">
    <text evidence="2">The sequence shown here is derived from an EMBL/GenBank/DDBJ whole genome shotgun (WGS) entry which is preliminary data.</text>
</comment>
<feature type="signal peptide" evidence="1">
    <location>
        <begin position="1"/>
        <end position="24"/>
    </location>
</feature>
<dbReference type="PANTHER" id="PTHR37489:SF1">
    <property type="entry name" value="DUF3500 DOMAIN-CONTAINING PROTEIN"/>
    <property type="match status" value="1"/>
</dbReference>
<dbReference type="Proteomes" id="UP001203880">
    <property type="component" value="Unassembled WGS sequence"/>
</dbReference>
<dbReference type="PANTHER" id="PTHR37489">
    <property type="entry name" value="DUF3500 DOMAIN-CONTAINING PROTEIN"/>
    <property type="match status" value="1"/>
</dbReference>
<evidence type="ECO:0000313" key="3">
    <source>
        <dbReference type="Proteomes" id="UP001203880"/>
    </source>
</evidence>
<dbReference type="RefSeq" id="WP_249712975.1">
    <property type="nucleotide sequence ID" value="NZ_JAMFMB010000038.1"/>
</dbReference>
<reference evidence="2" key="1">
    <citation type="submission" date="2022-05" db="EMBL/GenBank/DDBJ databases">
        <authorList>
            <person name="Park J.-S."/>
        </authorList>
    </citation>
    <scope>NUCLEOTIDE SEQUENCE</scope>
    <source>
        <strain evidence="2">2012CJ41-6</strain>
    </source>
</reference>
<organism evidence="2 3">
    <name type="scientific">Ruegeria spongiae</name>
    <dbReference type="NCBI Taxonomy" id="2942209"/>
    <lineage>
        <taxon>Bacteria</taxon>
        <taxon>Pseudomonadati</taxon>
        <taxon>Pseudomonadota</taxon>
        <taxon>Alphaproteobacteria</taxon>
        <taxon>Rhodobacterales</taxon>
        <taxon>Roseobacteraceae</taxon>
        <taxon>Ruegeria</taxon>
    </lineage>
</organism>
<feature type="chain" id="PRO_5046624170" evidence="1">
    <location>
        <begin position="25"/>
        <end position="337"/>
    </location>
</feature>
<keyword evidence="1" id="KW-0732">Signal</keyword>
<dbReference type="EMBL" id="JAMFMB010000038">
    <property type="protein sequence ID" value="MCL6285807.1"/>
    <property type="molecule type" value="Genomic_DNA"/>
</dbReference>
<protein>
    <submittedName>
        <fullName evidence="2">DUF3500 domain-containing protein</fullName>
    </submittedName>
</protein>